<organism evidence="1 2">
    <name type="scientific">Aliivibrio fischeri (strain MJ11)</name>
    <name type="common">Vibrio fischeri</name>
    <dbReference type="NCBI Taxonomy" id="388396"/>
    <lineage>
        <taxon>Bacteria</taxon>
        <taxon>Pseudomonadati</taxon>
        <taxon>Pseudomonadota</taxon>
        <taxon>Gammaproteobacteria</taxon>
        <taxon>Vibrionales</taxon>
        <taxon>Vibrionaceae</taxon>
        <taxon>Aliivibrio</taxon>
    </lineage>
</organism>
<reference evidence="2" key="1">
    <citation type="submission" date="2008-08" db="EMBL/GenBank/DDBJ databases">
        <title>Complete sequence of Vibrio fischeri strain MJ11.</title>
        <authorList>
            <person name="Mandel M.J."/>
            <person name="Stabb E.V."/>
            <person name="Ruby E.G."/>
            <person name="Ferriera S."/>
            <person name="Johnson J."/>
            <person name="Kravitz S."/>
            <person name="Beeson K."/>
            <person name="Sutton G."/>
            <person name="Rogers Y.-H."/>
            <person name="Friedman R."/>
            <person name="Frazier M."/>
            <person name="Venter J.C."/>
        </authorList>
    </citation>
    <scope>NUCLEOTIDE SEQUENCE [LARGE SCALE GENOMIC DNA]</scope>
    <source>
        <strain evidence="2">MJ11</strain>
        <plasmid evidence="2">Plasmid pMJ100</plasmid>
    </source>
</reference>
<dbReference type="KEGG" id="vfm:VFMJ11_B0121"/>
<dbReference type="EMBL" id="CP001134">
    <property type="protein sequence ID" value="ACH64626.1"/>
    <property type="molecule type" value="Genomic_DNA"/>
</dbReference>
<geneLocation type="plasmid" evidence="1 2">
    <name>pMJ100</name>
</geneLocation>
<evidence type="ECO:0000313" key="1">
    <source>
        <dbReference type="EMBL" id="ACH64626.1"/>
    </source>
</evidence>
<name>B5EW64_ALIFM</name>
<reference evidence="1 2" key="2">
    <citation type="journal article" date="2009" name="Nature">
        <title>A single regulatory gene is sufficient to alter bacterial host range.</title>
        <authorList>
            <person name="Mandel M.J."/>
            <person name="Wollenberg M.S."/>
            <person name="Stabb E.V."/>
            <person name="Visick K.L."/>
            <person name="Ruby E.G."/>
        </authorList>
    </citation>
    <scope>NUCLEOTIDE SEQUENCE [LARGE SCALE GENOMIC DNA]</scope>
    <source>
        <strain evidence="1 2">MJ11</strain>
        <plasmid evidence="2">Plasmid pMJ100</plasmid>
    </source>
</reference>
<accession>B5EW64</accession>
<sequence length="206" mass="23496">MERDVKLAFFRKINKSISLEPDLLPFLNDTYTDFSLRLASEDFSLTELEQIYVSISNYSSSTYQNLVIALRLCGGISEASYTIDIDASQIMEILSSSNEAQWQGLIEAIKSKNIVKNDFFEKKRSYFTESMVTRFRRDNLTSILFTAPNYSAAINQIAILLSPFDDVLESIQQGKSHCRSSWACREIEKALSLPVGRLDQRSRNAF</sequence>
<evidence type="ECO:0000313" key="2">
    <source>
        <dbReference type="Proteomes" id="UP000001857"/>
    </source>
</evidence>
<gene>
    <name evidence="1" type="ordered locus">VFMJ11_B0121</name>
</gene>
<dbReference type="Proteomes" id="UP000001857">
    <property type="component" value="Plasmid pMJ100"/>
</dbReference>
<dbReference type="AlphaFoldDB" id="B5EW64"/>
<dbReference type="RefSeq" id="WP_012534409.1">
    <property type="nucleotide sequence ID" value="NC_011185.1"/>
</dbReference>
<keyword evidence="1" id="KW-0614">Plasmid</keyword>
<dbReference type="HOGENOM" id="CLU_1331478_0_0_6"/>
<proteinExistence type="predicted"/>
<protein>
    <submittedName>
        <fullName evidence="1">Uncharacterized protein</fullName>
    </submittedName>
</protein>